<feature type="transmembrane region" description="Helical" evidence="8">
    <location>
        <begin position="565"/>
        <end position="581"/>
    </location>
</feature>
<feature type="transmembrane region" description="Helical" evidence="8">
    <location>
        <begin position="25"/>
        <end position="47"/>
    </location>
</feature>
<name>A0ABP9CMV8_9PSEU</name>
<feature type="transmembrane region" description="Helical" evidence="8">
    <location>
        <begin position="489"/>
        <end position="506"/>
    </location>
</feature>
<feature type="transmembrane region" description="Helical" evidence="8">
    <location>
        <begin position="82"/>
        <end position="98"/>
    </location>
</feature>
<accession>A0ABP9CMV8</accession>
<proteinExistence type="inferred from homology"/>
<comment type="caution">
    <text evidence="10">The sequence shown here is derived from an EMBL/GenBank/DDBJ whole genome shotgun (WGS) entry which is preliminary data.</text>
</comment>
<feature type="transmembrane region" description="Helical" evidence="8">
    <location>
        <begin position="153"/>
        <end position="174"/>
    </location>
</feature>
<keyword evidence="2" id="KW-1003">Cell membrane</keyword>
<evidence type="ECO:0000256" key="7">
    <source>
        <dbReference type="SAM" id="MobiDB-lite"/>
    </source>
</evidence>
<feature type="transmembrane region" description="Helical" evidence="8">
    <location>
        <begin position="104"/>
        <end position="120"/>
    </location>
</feature>
<feature type="transmembrane region" description="Helical" evidence="8">
    <location>
        <begin position="512"/>
        <end position="528"/>
    </location>
</feature>
<comment type="similarity">
    <text evidence="6">Belongs to the YccS/YhfK family.</text>
</comment>
<dbReference type="RefSeq" id="WP_345424464.1">
    <property type="nucleotide sequence ID" value="NZ_BAABHO010000079.1"/>
</dbReference>
<evidence type="ECO:0000256" key="2">
    <source>
        <dbReference type="ARBA" id="ARBA00022475"/>
    </source>
</evidence>
<feature type="transmembrane region" description="Helical" evidence="8">
    <location>
        <begin position="439"/>
        <end position="455"/>
    </location>
</feature>
<evidence type="ECO:0000313" key="11">
    <source>
        <dbReference type="Proteomes" id="UP001500928"/>
    </source>
</evidence>
<keyword evidence="11" id="KW-1185">Reference proteome</keyword>
<dbReference type="PANTHER" id="PTHR30509:SF9">
    <property type="entry name" value="MULTIDRUG RESISTANCE PROTEIN MDTO"/>
    <property type="match status" value="1"/>
</dbReference>
<feature type="transmembrane region" description="Helical" evidence="8">
    <location>
        <begin position="127"/>
        <end position="147"/>
    </location>
</feature>
<evidence type="ECO:0000313" key="10">
    <source>
        <dbReference type="EMBL" id="GAA4812153.1"/>
    </source>
</evidence>
<evidence type="ECO:0000256" key="6">
    <source>
        <dbReference type="ARBA" id="ARBA00043993"/>
    </source>
</evidence>
<reference evidence="11" key="1">
    <citation type="journal article" date="2019" name="Int. J. Syst. Evol. Microbiol.">
        <title>The Global Catalogue of Microorganisms (GCM) 10K type strain sequencing project: providing services to taxonomists for standard genome sequencing and annotation.</title>
        <authorList>
            <consortium name="The Broad Institute Genomics Platform"/>
            <consortium name="The Broad Institute Genome Sequencing Center for Infectious Disease"/>
            <person name="Wu L."/>
            <person name="Ma J."/>
        </authorList>
    </citation>
    <scope>NUCLEOTIDE SEQUENCE [LARGE SCALE GENOMIC DNA]</scope>
    <source>
        <strain evidence="11">JCM 17979</strain>
    </source>
</reference>
<feature type="compositionally biased region" description="Pro residues" evidence="7">
    <location>
        <begin position="368"/>
        <end position="383"/>
    </location>
</feature>
<dbReference type="InterPro" id="IPR049453">
    <property type="entry name" value="Memb_transporter_dom"/>
</dbReference>
<protein>
    <submittedName>
        <fullName evidence="10">FUSC family protein</fullName>
    </submittedName>
</protein>
<dbReference type="EMBL" id="BAABHO010000079">
    <property type="protein sequence ID" value="GAA4812153.1"/>
    <property type="molecule type" value="Genomic_DNA"/>
</dbReference>
<dbReference type="Proteomes" id="UP001500928">
    <property type="component" value="Unassembled WGS sequence"/>
</dbReference>
<dbReference type="Pfam" id="PF13515">
    <property type="entry name" value="FUSC_2"/>
    <property type="match status" value="1"/>
</dbReference>
<feature type="region of interest" description="Disordered" evidence="7">
    <location>
        <begin position="771"/>
        <end position="796"/>
    </location>
</feature>
<keyword evidence="5 8" id="KW-0472">Membrane</keyword>
<feature type="domain" description="Integral membrane bound transporter" evidence="9">
    <location>
        <begin position="448"/>
        <end position="574"/>
    </location>
</feature>
<gene>
    <name evidence="10" type="ORF">GCM10023200_57420</name>
</gene>
<evidence type="ECO:0000256" key="4">
    <source>
        <dbReference type="ARBA" id="ARBA00022989"/>
    </source>
</evidence>
<evidence type="ECO:0000256" key="3">
    <source>
        <dbReference type="ARBA" id="ARBA00022692"/>
    </source>
</evidence>
<keyword evidence="3 8" id="KW-0812">Transmembrane</keyword>
<dbReference type="PANTHER" id="PTHR30509">
    <property type="entry name" value="P-HYDROXYBENZOIC ACID EFFLUX PUMP SUBUNIT-RELATED"/>
    <property type="match status" value="1"/>
</dbReference>
<feature type="transmembrane region" description="Helical" evidence="8">
    <location>
        <begin position="535"/>
        <end position="559"/>
    </location>
</feature>
<organism evidence="10 11">
    <name type="scientific">Actinomycetospora chlora</name>
    <dbReference type="NCBI Taxonomy" id="663608"/>
    <lineage>
        <taxon>Bacteria</taxon>
        <taxon>Bacillati</taxon>
        <taxon>Actinomycetota</taxon>
        <taxon>Actinomycetes</taxon>
        <taxon>Pseudonocardiales</taxon>
        <taxon>Pseudonocardiaceae</taxon>
        <taxon>Actinomycetospora</taxon>
    </lineage>
</organism>
<keyword evidence="4 8" id="KW-1133">Transmembrane helix</keyword>
<feature type="compositionally biased region" description="Polar residues" evidence="7">
    <location>
        <begin position="779"/>
        <end position="796"/>
    </location>
</feature>
<evidence type="ECO:0000259" key="9">
    <source>
        <dbReference type="Pfam" id="PF13515"/>
    </source>
</evidence>
<feature type="transmembrane region" description="Helical" evidence="8">
    <location>
        <begin position="53"/>
        <end position="70"/>
    </location>
</feature>
<evidence type="ECO:0000256" key="1">
    <source>
        <dbReference type="ARBA" id="ARBA00004651"/>
    </source>
</evidence>
<evidence type="ECO:0000256" key="8">
    <source>
        <dbReference type="SAM" id="Phobius"/>
    </source>
</evidence>
<evidence type="ECO:0000256" key="5">
    <source>
        <dbReference type="ARBA" id="ARBA00023136"/>
    </source>
</evidence>
<feature type="region of interest" description="Disordered" evidence="7">
    <location>
        <begin position="356"/>
        <end position="434"/>
    </location>
</feature>
<comment type="subcellular location">
    <subcellularLocation>
        <location evidence="1">Cell membrane</location>
        <topology evidence="1">Multi-pass membrane protein</topology>
    </subcellularLocation>
</comment>
<feature type="compositionally biased region" description="Basic and acidic residues" evidence="7">
    <location>
        <begin position="356"/>
        <end position="367"/>
    </location>
</feature>
<sequence>MTGARWTDVRTWLAGVDPGLTRLRLASIAVAAMTVAVGVVAAGRAALAPTEPVTVLLFAGVLAMISNLAVNEPDLPRRRVTTALMLLPAAASTVLGAFLAPYRIPAAAVFVLVMVVAVWVRRYGPRGFALGMAGFMPYFFTQFLRIAPAQLPWLLIAAVVGIASTLLLRGVVFAERPERTLRRQVTAFRARAHALVSATDDVLAGIADGTVDEGDLETLRRTRARLQEVALLVEDTLEQTTAGRVWPGLDDDTLALRIADAELALERLSVVARRLALPQRDDPSEPLDPVTVAALRTGLHHLEVALTAGQEHLAILVAAGDARAAVAGLVADTRRGHERVQRTAFAVRRVADAIHHAQLDAPSRRPDGTPPAPLRAALRPPPARAGGGVAPDALADRPGQDTAPDPARESAAPDPDDVRPDGPAPDPPPGGIALSTRQAVQVGVAATLAIVVGELIAPSRWYWAVITAFVVFAGTNSRGDLLSRGWGRVLGTVGGVVAGMGLAALVGGNAPLSLVLLLVCVFLALYLVRVSPSMLAFWITAVLALVYGLIGQFSVQVLVLRIEETAIGAAAAVVAAFLVLPRGTRAAFGEAVGDVVDAMDRVLQEAVDRLVGRHPAAPAREGVRAMGDALATLRQRAQTLAAPFARRRARSSYQRGLRVLTVCDVYARSLARTADLVADPAWATTLDPAATRVRANLDGLRDVLVRGRRASDGGQVRVRSAEDLVDAAEEYAARTSDDPDRRTSMLAAARLLRRIDQAVVGLAIDLGAADDPDAFRDAQSPSTAASGGVANTRSGS</sequence>